<keyword evidence="3 6" id="KW-1133">Transmembrane helix</keyword>
<dbReference type="InterPro" id="IPR037185">
    <property type="entry name" value="EmrE-like"/>
</dbReference>
<sequence>MASDTNSSELDYHNKVSSNISRDPLPLNEEKRLQKEAEASITIPSQSMDSLDIISVANTSRAPSLNTLFTINRCSAGGNSGLFLAFLSGILMTIYSSCYKIIKKDINLSAILLLRGMFQMFLMGSMIMGLKDLGFRFSSTPEIQPGQRINPKCIISLILSLVAACAGFRLLLIFGALKRIYMANVHTILNGSPVLVMIFSHFVLNDRCNIIRSISTVFLVGGVVLIFQPYKFVMLDSFEEDIGGYFMAIGALVLSALGSVFTKKISSNLSKQMIAFILGIAITIVGFFSIPFQDPSIPLLPTDGLVWGIAVVVAILGVLQQFCIIGKYFFYIA</sequence>
<organism evidence="8">
    <name type="scientific">Lepeophtheirus salmonis</name>
    <name type="common">Salmon louse</name>
    <name type="synonym">Caligus salmonis</name>
    <dbReference type="NCBI Taxonomy" id="72036"/>
    <lineage>
        <taxon>Eukaryota</taxon>
        <taxon>Metazoa</taxon>
        <taxon>Ecdysozoa</taxon>
        <taxon>Arthropoda</taxon>
        <taxon>Crustacea</taxon>
        <taxon>Multicrustacea</taxon>
        <taxon>Hexanauplia</taxon>
        <taxon>Copepoda</taxon>
        <taxon>Siphonostomatoida</taxon>
        <taxon>Caligidae</taxon>
        <taxon>Lepeophtheirus</taxon>
    </lineage>
</organism>
<evidence type="ECO:0000256" key="6">
    <source>
        <dbReference type="SAM" id="Phobius"/>
    </source>
</evidence>
<keyword evidence="4 6" id="KW-0472">Membrane</keyword>
<feature type="region of interest" description="Disordered" evidence="5">
    <location>
        <begin position="1"/>
        <end position="28"/>
    </location>
</feature>
<dbReference type="Pfam" id="PF00892">
    <property type="entry name" value="EamA"/>
    <property type="match status" value="1"/>
</dbReference>
<dbReference type="PANTHER" id="PTHR22911:SF6">
    <property type="entry name" value="SOLUTE CARRIER FAMILY 35 MEMBER G1"/>
    <property type="match status" value="1"/>
</dbReference>
<evidence type="ECO:0000256" key="3">
    <source>
        <dbReference type="ARBA" id="ARBA00022989"/>
    </source>
</evidence>
<dbReference type="AlphaFoldDB" id="A0A0K2V7Z2"/>
<evidence type="ECO:0000256" key="1">
    <source>
        <dbReference type="ARBA" id="ARBA00004141"/>
    </source>
</evidence>
<dbReference type="PANTHER" id="PTHR22911">
    <property type="entry name" value="ACYL-MALONYL CONDENSING ENZYME-RELATED"/>
    <property type="match status" value="1"/>
</dbReference>
<dbReference type="GO" id="GO:0016020">
    <property type="term" value="C:membrane"/>
    <property type="evidence" value="ECO:0007669"/>
    <property type="project" value="UniProtKB-SubCell"/>
</dbReference>
<evidence type="ECO:0000259" key="7">
    <source>
        <dbReference type="Pfam" id="PF00892"/>
    </source>
</evidence>
<feature type="transmembrane region" description="Helical" evidence="6">
    <location>
        <begin position="242"/>
        <end position="261"/>
    </location>
</feature>
<evidence type="ECO:0000313" key="8">
    <source>
        <dbReference type="EMBL" id="CDW46272.1"/>
    </source>
</evidence>
<dbReference type="SUPFAM" id="SSF103481">
    <property type="entry name" value="Multidrug resistance efflux transporter EmrE"/>
    <property type="match status" value="1"/>
</dbReference>
<feature type="transmembrane region" description="Helical" evidence="6">
    <location>
        <begin position="108"/>
        <end position="130"/>
    </location>
</feature>
<evidence type="ECO:0000256" key="4">
    <source>
        <dbReference type="ARBA" id="ARBA00023136"/>
    </source>
</evidence>
<evidence type="ECO:0000256" key="2">
    <source>
        <dbReference type="ARBA" id="ARBA00022692"/>
    </source>
</evidence>
<feature type="transmembrane region" description="Helical" evidence="6">
    <location>
        <begin position="210"/>
        <end position="230"/>
    </location>
</feature>
<keyword evidence="2 6" id="KW-0812">Transmembrane</keyword>
<feature type="compositionally biased region" description="Polar residues" evidence="5">
    <location>
        <begin position="1"/>
        <end position="21"/>
    </location>
</feature>
<feature type="domain" description="EamA" evidence="7">
    <location>
        <begin position="80"/>
        <end position="227"/>
    </location>
</feature>
<feature type="transmembrane region" description="Helical" evidence="6">
    <location>
        <begin position="304"/>
        <end position="330"/>
    </location>
</feature>
<feature type="transmembrane region" description="Helical" evidence="6">
    <location>
        <begin position="154"/>
        <end position="177"/>
    </location>
</feature>
<protein>
    <recommendedName>
        <fullName evidence="7">EamA domain-containing protein</fullName>
    </recommendedName>
</protein>
<dbReference type="OrthoDB" id="306876at2759"/>
<reference evidence="8" key="1">
    <citation type="submission" date="2014-05" db="EMBL/GenBank/DDBJ databases">
        <authorList>
            <person name="Chronopoulou M."/>
        </authorList>
    </citation>
    <scope>NUCLEOTIDE SEQUENCE</scope>
    <source>
        <tissue evidence="8">Whole organism</tissue>
    </source>
</reference>
<comment type="subcellular location">
    <subcellularLocation>
        <location evidence="1">Membrane</location>
        <topology evidence="1">Multi-pass membrane protein</topology>
    </subcellularLocation>
</comment>
<name>A0A0K2V7Z2_LEPSM</name>
<dbReference type="InterPro" id="IPR000620">
    <property type="entry name" value="EamA_dom"/>
</dbReference>
<proteinExistence type="predicted"/>
<accession>A0A0K2V7Z2</accession>
<feature type="transmembrane region" description="Helical" evidence="6">
    <location>
        <begin position="82"/>
        <end position="102"/>
    </location>
</feature>
<feature type="transmembrane region" description="Helical" evidence="6">
    <location>
        <begin position="273"/>
        <end position="292"/>
    </location>
</feature>
<dbReference type="EMBL" id="HACA01028911">
    <property type="protein sequence ID" value="CDW46272.1"/>
    <property type="molecule type" value="Transcribed_RNA"/>
</dbReference>
<evidence type="ECO:0000256" key="5">
    <source>
        <dbReference type="SAM" id="MobiDB-lite"/>
    </source>
</evidence>